<dbReference type="Gene3D" id="1.10.287.470">
    <property type="entry name" value="Helix hairpin bin"/>
    <property type="match status" value="1"/>
</dbReference>
<sequence>MKSILIMVIVAIFGLISCGRQTEETRPIRKDVTETVFASGTLEAEGTYSLTARAEGYISDLSFQENDLIQKGQTLAVIDNQQNLINARSGRVLYDIAQANTSPDAPQLVQAKNAMEQAKKQMEYNLTQVDRYKKLLEANSISRADYEKTELQYQSARTEYENARQNYAQLKRQAEQQLVINRSQKDINATLSGYNQIRAVKAGRVLKKLKQAGDFVAQGEVIALIGEARSMYARVNVDEGSIGKIKVGQPAVIGLNINKQKTYRGEVAEILPTFEEATQSFVCKIYFKDSLDFNIAGTQLQVNIIVDTTKNALLIPRKYLGYDNEVRIKGEDKPRKIETKLVSSEWVQVLSGMDENAVLITENGQ</sequence>
<dbReference type="Proteomes" id="UP001168528">
    <property type="component" value="Unassembled WGS sequence"/>
</dbReference>
<keyword evidence="4" id="KW-1185">Reference proteome</keyword>
<dbReference type="PANTHER" id="PTHR30469">
    <property type="entry name" value="MULTIDRUG RESISTANCE PROTEIN MDTA"/>
    <property type="match status" value="1"/>
</dbReference>
<evidence type="ECO:0000313" key="3">
    <source>
        <dbReference type="EMBL" id="MDO1449373.1"/>
    </source>
</evidence>
<feature type="coiled-coil region" evidence="1">
    <location>
        <begin position="146"/>
        <end position="180"/>
    </location>
</feature>
<dbReference type="PROSITE" id="PS51257">
    <property type="entry name" value="PROKAR_LIPOPROTEIN"/>
    <property type="match status" value="1"/>
</dbReference>
<organism evidence="3 4">
    <name type="scientific">Rhodocytophaga aerolata</name>
    <dbReference type="NCBI Taxonomy" id="455078"/>
    <lineage>
        <taxon>Bacteria</taxon>
        <taxon>Pseudomonadati</taxon>
        <taxon>Bacteroidota</taxon>
        <taxon>Cytophagia</taxon>
        <taxon>Cytophagales</taxon>
        <taxon>Rhodocytophagaceae</taxon>
        <taxon>Rhodocytophaga</taxon>
    </lineage>
</organism>
<reference evidence="3" key="1">
    <citation type="submission" date="2023-07" db="EMBL/GenBank/DDBJ databases">
        <title>The genome sequence of Rhodocytophaga aerolata KACC 12507.</title>
        <authorList>
            <person name="Zhang X."/>
        </authorList>
    </citation>
    <scope>NUCLEOTIDE SEQUENCE</scope>
    <source>
        <strain evidence="3">KACC 12507</strain>
    </source>
</reference>
<dbReference type="Gene3D" id="2.40.30.170">
    <property type="match status" value="1"/>
</dbReference>
<comment type="caution">
    <text evidence="3">The sequence shown here is derived from an EMBL/GenBank/DDBJ whole genome shotgun (WGS) entry which is preliminary data.</text>
</comment>
<protein>
    <submittedName>
        <fullName evidence="3">HlyD family efflux transporter periplasmic adaptor subunit</fullName>
    </submittedName>
</protein>
<dbReference type="InterPro" id="IPR058625">
    <property type="entry name" value="MdtA-like_BSH"/>
</dbReference>
<dbReference type="EMBL" id="JAUKPO010000018">
    <property type="protein sequence ID" value="MDO1449373.1"/>
    <property type="molecule type" value="Genomic_DNA"/>
</dbReference>
<feature type="domain" description="Multidrug resistance protein MdtA-like barrel-sandwich hybrid" evidence="2">
    <location>
        <begin position="49"/>
        <end position="222"/>
    </location>
</feature>
<evidence type="ECO:0000259" key="2">
    <source>
        <dbReference type="Pfam" id="PF25917"/>
    </source>
</evidence>
<dbReference type="PANTHER" id="PTHR30469:SF15">
    <property type="entry name" value="HLYD FAMILY OF SECRETION PROTEINS"/>
    <property type="match status" value="1"/>
</dbReference>
<gene>
    <name evidence="3" type="ORF">Q0590_24065</name>
</gene>
<evidence type="ECO:0000256" key="1">
    <source>
        <dbReference type="SAM" id="Coils"/>
    </source>
</evidence>
<dbReference type="RefSeq" id="WP_302040174.1">
    <property type="nucleotide sequence ID" value="NZ_JAUKPO010000018.1"/>
</dbReference>
<dbReference type="Pfam" id="PF25917">
    <property type="entry name" value="BSH_RND"/>
    <property type="match status" value="1"/>
</dbReference>
<dbReference type="SUPFAM" id="SSF111369">
    <property type="entry name" value="HlyD-like secretion proteins"/>
    <property type="match status" value="1"/>
</dbReference>
<evidence type="ECO:0000313" key="4">
    <source>
        <dbReference type="Proteomes" id="UP001168528"/>
    </source>
</evidence>
<keyword evidence="1" id="KW-0175">Coiled coil</keyword>
<name>A0ABT8RB78_9BACT</name>
<proteinExistence type="predicted"/>
<accession>A0ABT8RB78</accession>